<keyword evidence="1" id="KW-0472">Membrane</keyword>
<evidence type="ECO:0000256" key="1">
    <source>
        <dbReference type="SAM" id="Phobius"/>
    </source>
</evidence>
<evidence type="ECO:0000313" key="3">
    <source>
        <dbReference type="Proteomes" id="UP000244336"/>
    </source>
</evidence>
<sequence>MLCSRALNIILLLVWYKSNKVFFTGCCVRLFASYPCIGIHMIWFTSETVIGICLPQMAKV</sequence>
<protein>
    <submittedName>
        <fullName evidence="2">Uncharacterized protein</fullName>
    </submittedName>
</protein>
<proteinExistence type="predicted"/>
<dbReference type="Gramene" id="PUZ56835">
    <property type="protein sequence ID" value="PUZ56835"/>
    <property type="gene ID" value="GQ55_5G369800"/>
</dbReference>
<dbReference type="EMBL" id="CM009753">
    <property type="protein sequence ID" value="PUZ56835.1"/>
    <property type="molecule type" value="Genomic_DNA"/>
</dbReference>
<evidence type="ECO:0000313" key="2">
    <source>
        <dbReference type="EMBL" id="PUZ56835.1"/>
    </source>
</evidence>
<dbReference type="Proteomes" id="UP000244336">
    <property type="component" value="Chromosome 5"/>
</dbReference>
<reference evidence="2 3" key="1">
    <citation type="submission" date="2018-04" db="EMBL/GenBank/DDBJ databases">
        <title>WGS assembly of Panicum hallii var. hallii HAL2.</title>
        <authorList>
            <person name="Lovell J."/>
            <person name="Jenkins J."/>
            <person name="Lowry D."/>
            <person name="Mamidi S."/>
            <person name="Sreedasyam A."/>
            <person name="Weng X."/>
            <person name="Barry K."/>
            <person name="Bonette J."/>
            <person name="Campitelli B."/>
            <person name="Daum C."/>
            <person name="Gordon S."/>
            <person name="Gould B."/>
            <person name="Lipzen A."/>
            <person name="MacQueen A."/>
            <person name="Palacio-Mejia J."/>
            <person name="Plott C."/>
            <person name="Shakirov E."/>
            <person name="Shu S."/>
            <person name="Yoshinaga Y."/>
            <person name="Zane M."/>
            <person name="Rokhsar D."/>
            <person name="Grimwood J."/>
            <person name="Schmutz J."/>
            <person name="Juenger T."/>
        </authorList>
    </citation>
    <scope>NUCLEOTIDE SEQUENCE [LARGE SCALE GENOMIC DNA]</scope>
    <source>
        <strain evidence="3">cv. HAL2</strain>
    </source>
</reference>
<keyword evidence="1" id="KW-0812">Transmembrane</keyword>
<dbReference type="AlphaFoldDB" id="A0A2T7DML4"/>
<keyword evidence="3" id="KW-1185">Reference proteome</keyword>
<feature type="transmembrane region" description="Helical" evidence="1">
    <location>
        <begin position="21"/>
        <end position="44"/>
    </location>
</feature>
<accession>A0A2T7DML4</accession>
<organism evidence="2 3">
    <name type="scientific">Panicum hallii var. hallii</name>
    <dbReference type="NCBI Taxonomy" id="1504633"/>
    <lineage>
        <taxon>Eukaryota</taxon>
        <taxon>Viridiplantae</taxon>
        <taxon>Streptophyta</taxon>
        <taxon>Embryophyta</taxon>
        <taxon>Tracheophyta</taxon>
        <taxon>Spermatophyta</taxon>
        <taxon>Magnoliopsida</taxon>
        <taxon>Liliopsida</taxon>
        <taxon>Poales</taxon>
        <taxon>Poaceae</taxon>
        <taxon>PACMAD clade</taxon>
        <taxon>Panicoideae</taxon>
        <taxon>Panicodae</taxon>
        <taxon>Paniceae</taxon>
        <taxon>Panicinae</taxon>
        <taxon>Panicum</taxon>
        <taxon>Panicum sect. Panicum</taxon>
    </lineage>
</organism>
<keyword evidence="1" id="KW-1133">Transmembrane helix</keyword>
<name>A0A2T7DML4_9POAL</name>
<gene>
    <name evidence="2" type="ORF">GQ55_5G369800</name>
</gene>